<organism evidence="2 3">
    <name type="scientific">Candidula unifasciata</name>
    <dbReference type="NCBI Taxonomy" id="100452"/>
    <lineage>
        <taxon>Eukaryota</taxon>
        <taxon>Metazoa</taxon>
        <taxon>Spiralia</taxon>
        <taxon>Lophotrochozoa</taxon>
        <taxon>Mollusca</taxon>
        <taxon>Gastropoda</taxon>
        <taxon>Heterobranchia</taxon>
        <taxon>Euthyneura</taxon>
        <taxon>Panpulmonata</taxon>
        <taxon>Eupulmonata</taxon>
        <taxon>Stylommatophora</taxon>
        <taxon>Helicina</taxon>
        <taxon>Helicoidea</taxon>
        <taxon>Geomitridae</taxon>
        <taxon>Candidula</taxon>
    </lineage>
</organism>
<feature type="domain" description="NXPE C-terminal" evidence="1">
    <location>
        <begin position="37"/>
        <end position="246"/>
    </location>
</feature>
<feature type="non-terminal residue" evidence="2">
    <location>
        <position position="1"/>
    </location>
</feature>
<dbReference type="Pfam" id="PF24536">
    <property type="entry name" value="NXPE4_C"/>
    <property type="match status" value="1"/>
</dbReference>
<dbReference type="OrthoDB" id="8675562at2759"/>
<keyword evidence="3" id="KW-1185">Reference proteome</keyword>
<evidence type="ECO:0000313" key="2">
    <source>
        <dbReference type="EMBL" id="CAG5127176.1"/>
    </source>
</evidence>
<dbReference type="PANTHER" id="PTHR16165:SF5">
    <property type="entry name" value="NXPE FAMILY MEMBER 3"/>
    <property type="match status" value="1"/>
</dbReference>
<name>A0A8S3ZJ14_9EUPU</name>
<accession>A0A8S3ZJ14</accession>
<gene>
    <name evidence="2" type="ORF">CUNI_LOCUS12734</name>
</gene>
<protein>
    <recommendedName>
        <fullName evidence="1">NXPE C-terminal domain-containing protein</fullName>
    </recommendedName>
</protein>
<dbReference type="EMBL" id="CAJHNH020002597">
    <property type="protein sequence ID" value="CAG5127176.1"/>
    <property type="molecule type" value="Genomic_DNA"/>
</dbReference>
<evidence type="ECO:0000313" key="3">
    <source>
        <dbReference type="Proteomes" id="UP000678393"/>
    </source>
</evidence>
<comment type="caution">
    <text evidence="2">The sequence shown here is derived from an EMBL/GenBank/DDBJ whole genome shotgun (WGS) entry which is preliminary data.</text>
</comment>
<proteinExistence type="predicted"/>
<evidence type="ECO:0000259" key="1">
    <source>
        <dbReference type="Pfam" id="PF24536"/>
    </source>
</evidence>
<dbReference type="AlphaFoldDB" id="A0A8S3ZJ14"/>
<dbReference type="PANTHER" id="PTHR16165">
    <property type="entry name" value="NXPE FAMILY MEMBER"/>
    <property type="match status" value="1"/>
</dbReference>
<dbReference type="Proteomes" id="UP000678393">
    <property type="component" value="Unassembled WGS sequence"/>
</dbReference>
<dbReference type="InterPro" id="IPR057106">
    <property type="entry name" value="NXPE4_C"/>
</dbReference>
<sequence>VSGIIRLKDPEIPCNRVPAKSTWHQPTPSGYFYDHKWKSFLCYLPDQIEATCLQNVNMVSYGDSNARIFYEYVQKRVACSESSLVKDGDWKVSKLCKNEKLNFSVAYKSHSSPFHIGEAFLQNYNWLFSPTAVFDSIPSTGRHIIFMSHYLHYTSYHVSVYEMAMVALRNAIVKLLKRASDVLFIIRGPHVAELTPYTSSLGDAWADELHNIQRRTFKDLQDHVLYVPTWDITIAAEDTHHHPSSNGKIGHVMLQLVCGRTRNSSALTFNNV</sequence>
<reference evidence="2" key="1">
    <citation type="submission" date="2021-04" db="EMBL/GenBank/DDBJ databases">
        <authorList>
            <consortium name="Molecular Ecology Group"/>
        </authorList>
    </citation>
    <scope>NUCLEOTIDE SEQUENCE</scope>
</reference>